<evidence type="ECO:0000259" key="6">
    <source>
        <dbReference type="Pfam" id="PF08479"/>
    </source>
</evidence>
<keyword evidence="8" id="KW-1185">Reference proteome</keyword>
<keyword evidence="3" id="KW-0998">Cell outer membrane</keyword>
<evidence type="ECO:0000256" key="1">
    <source>
        <dbReference type="ARBA" id="ARBA00022452"/>
    </source>
</evidence>
<dbReference type="InterPro" id="IPR051544">
    <property type="entry name" value="TPS_OM_transporter"/>
</dbReference>
<sequence>MRYFRVLALTLMLPQVLPSMQAQAQTAPPAPPPLTPGQIEQLAPSTAPRLAPSLRPVIPAPAQGPGAAIRVRVVDARITGNQALPEAPLRDLLAPLIGQEVPLSDIEDARIAVISAYDQAGYPFVTATAGLEPVADGSTLVLSVIEGRIESVKLDGDIGPAGTQVLRFLAPLTGGGPVTASALERALLLAGDVPGVSLRSVVRPLEGGNPGALELVAQVVRRPFSGYLSIDNRGFRQTGPLQGLLAIGANSFTDMGERVEVLLFQSQDWEQTLGQVSGEVFLGGSGLRLRGYFGTGITRPGSFLAQLGYEGTTHLGGVGATYPIIRSRPMNLFAGLQFDWLDTEVEVGTPGVRQSRDQTRVLRLGLEGNRRDTLLPFAPDAATTSASLRVHNGTAWFGATRASEVPGAARAGSDFDFTKWTAELSRTQPLFAPRDGMMVSLFAQVAGQITDDVLPLSEKFLFGGNRLGRGFYAGQVTGDNAFGASMELQFNVRPQPFAMPGLSGTDVMVQPGAQFYLFRDFGRTWENVVTDTSRTVESWGGGVRLLLTDDVQLDIEAVRRLTRQVDAAGGSVKPLSETAGFFRLLTRF</sequence>
<evidence type="ECO:0000256" key="4">
    <source>
        <dbReference type="SAM" id="SignalP"/>
    </source>
</evidence>
<dbReference type="RefSeq" id="WP_216876014.1">
    <property type="nucleotide sequence ID" value="NZ_JAERQM010000003.1"/>
</dbReference>
<keyword evidence="1" id="KW-0472">Membrane</keyword>
<organism evidence="7 8">
    <name type="scientific">Falsiroseomonas oleicola</name>
    <dbReference type="NCBI Taxonomy" id="2801474"/>
    <lineage>
        <taxon>Bacteria</taxon>
        <taxon>Pseudomonadati</taxon>
        <taxon>Pseudomonadota</taxon>
        <taxon>Alphaproteobacteria</taxon>
        <taxon>Acetobacterales</taxon>
        <taxon>Roseomonadaceae</taxon>
        <taxon>Falsiroseomonas</taxon>
    </lineage>
</organism>
<evidence type="ECO:0000313" key="8">
    <source>
        <dbReference type="Proteomes" id="UP000689967"/>
    </source>
</evidence>
<feature type="signal peptide" evidence="4">
    <location>
        <begin position="1"/>
        <end position="24"/>
    </location>
</feature>
<comment type="caution">
    <text evidence="7">The sequence shown here is derived from an EMBL/GenBank/DDBJ whole genome shotgun (WGS) entry which is preliminary data.</text>
</comment>
<accession>A0ABS6H7G1</accession>
<dbReference type="Pfam" id="PF03865">
    <property type="entry name" value="ShlB"/>
    <property type="match status" value="1"/>
</dbReference>
<feature type="domain" description="Haemolysin activator HlyB C-terminal" evidence="5">
    <location>
        <begin position="220"/>
        <end position="544"/>
    </location>
</feature>
<dbReference type="PANTHER" id="PTHR34597">
    <property type="entry name" value="SLR1661 PROTEIN"/>
    <property type="match status" value="1"/>
</dbReference>
<evidence type="ECO:0000256" key="3">
    <source>
        <dbReference type="ARBA" id="ARBA00023237"/>
    </source>
</evidence>
<evidence type="ECO:0000256" key="2">
    <source>
        <dbReference type="ARBA" id="ARBA00022692"/>
    </source>
</evidence>
<reference evidence="7 8" key="1">
    <citation type="submission" date="2021-01" db="EMBL/GenBank/DDBJ databases">
        <title>Roseomonas sp. nov, a bacterium isolated from an oil production mixture in Yumen Oilfield.</title>
        <authorList>
            <person name="Wu D."/>
        </authorList>
    </citation>
    <scope>NUCLEOTIDE SEQUENCE [LARGE SCALE GENOMIC DNA]</scope>
    <source>
        <strain evidence="7 8">ROY-5-3</strain>
    </source>
</reference>
<feature type="chain" id="PRO_5046307928" evidence="4">
    <location>
        <begin position="25"/>
        <end position="588"/>
    </location>
</feature>
<evidence type="ECO:0000259" key="5">
    <source>
        <dbReference type="Pfam" id="PF03865"/>
    </source>
</evidence>
<keyword evidence="4" id="KW-0732">Signal</keyword>
<dbReference type="InterPro" id="IPR013686">
    <property type="entry name" value="Polypept-transport_assoc_ShlB"/>
</dbReference>
<gene>
    <name evidence="7" type="ORF">JJQ90_13040</name>
</gene>
<proteinExistence type="predicted"/>
<dbReference type="InterPro" id="IPR005565">
    <property type="entry name" value="Hemolysn_activator_HlyB_C"/>
</dbReference>
<dbReference type="PANTHER" id="PTHR34597:SF6">
    <property type="entry name" value="BLR6126 PROTEIN"/>
    <property type="match status" value="1"/>
</dbReference>
<dbReference type="EMBL" id="JAERQM010000003">
    <property type="protein sequence ID" value="MBU8544640.1"/>
    <property type="molecule type" value="Genomic_DNA"/>
</dbReference>
<evidence type="ECO:0000313" key="7">
    <source>
        <dbReference type="EMBL" id="MBU8544640.1"/>
    </source>
</evidence>
<dbReference type="Pfam" id="PF08479">
    <property type="entry name" value="POTRA_2"/>
    <property type="match status" value="1"/>
</dbReference>
<name>A0ABS6H7G1_9PROT</name>
<dbReference type="Proteomes" id="UP000689967">
    <property type="component" value="Unassembled WGS sequence"/>
</dbReference>
<feature type="domain" description="Polypeptide-transport-associated ShlB-type" evidence="6">
    <location>
        <begin position="77"/>
        <end position="147"/>
    </location>
</feature>
<keyword evidence="2" id="KW-0812">Transmembrane</keyword>
<protein>
    <submittedName>
        <fullName evidence="7">ShlB/FhaC/HecB family hemolysin secretion/activation protein</fullName>
    </submittedName>
</protein>
<keyword evidence="1" id="KW-1134">Transmembrane beta strand</keyword>